<sequence>MSDKGPPITKVVIENSLQSADYDGLLLVSSPNQLLKSTKLSTIINDAFSYDPALETETAVLPVPDLPAKRLVHAPTGPIDPDYDDVRVFKNAAVKGMKRALKAGVTKPLLVLEENPAFENTELVTLLGALQALYVPIQVREFDSSKKCPVQHLGVFTHNIDKTKEVVNLATTLESGRRVACDIGDADPERMSPPRIEQYINDIFSKSPVKIQVVKDLQQITKEYPLFEAVNRAAAGIERHQGRIVFLEYNPPDPSKIKETLFLVGKGVTYDTGGADVKINGNMVGMSRDKCGAAAVIGFLQIVKLLQPKQVRVVAGVGLVRNSIGPDSYVADEVITARSGARVRVVNSDAEGRMVMADVLCK</sequence>
<comment type="similarity">
    <text evidence="1">Belongs to the peptidase M17 family.</text>
</comment>
<feature type="non-terminal residue" evidence="6">
    <location>
        <position position="362"/>
    </location>
</feature>
<protein>
    <submittedName>
        <fullName evidence="6">Aminopeptidase W07G4.4</fullName>
    </submittedName>
</protein>
<dbReference type="PROSITE" id="PS00631">
    <property type="entry name" value="CYTOSOL_AP"/>
    <property type="match status" value="1"/>
</dbReference>
<proteinExistence type="inferred from homology"/>
<feature type="domain" description="Cytosol aminopeptidase" evidence="5">
    <location>
        <begin position="347"/>
        <end position="354"/>
    </location>
</feature>
<dbReference type="Proteomes" id="UP000292052">
    <property type="component" value="Unassembled WGS sequence"/>
</dbReference>
<evidence type="ECO:0000256" key="1">
    <source>
        <dbReference type="ARBA" id="ARBA00009528"/>
    </source>
</evidence>
<keyword evidence="4" id="KW-0378">Hydrolase</keyword>
<keyword evidence="3" id="KW-0645">Protease</keyword>
<dbReference type="EMBL" id="QDEB01114471">
    <property type="protein sequence ID" value="RZB40961.1"/>
    <property type="molecule type" value="Genomic_DNA"/>
</dbReference>
<dbReference type="Gene3D" id="3.40.630.10">
    <property type="entry name" value="Zn peptidases"/>
    <property type="match status" value="1"/>
</dbReference>
<evidence type="ECO:0000259" key="5">
    <source>
        <dbReference type="PROSITE" id="PS00631"/>
    </source>
</evidence>
<reference evidence="6 7" key="1">
    <citation type="submission" date="2017-03" db="EMBL/GenBank/DDBJ databases">
        <title>Genome of the blue death feigning beetle - Asbolus verrucosus.</title>
        <authorList>
            <person name="Rider S.D."/>
        </authorList>
    </citation>
    <scope>NUCLEOTIDE SEQUENCE [LARGE SCALE GENOMIC DNA]</scope>
    <source>
        <strain evidence="6">Butters</strain>
        <tissue evidence="6">Head and leg muscle</tissue>
    </source>
</reference>
<dbReference type="AlphaFoldDB" id="A0A482VCX0"/>
<gene>
    <name evidence="6" type="ORF">BDFB_008499</name>
</gene>
<dbReference type="GO" id="GO:0005737">
    <property type="term" value="C:cytoplasm"/>
    <property type="evidence" value="ECO:0007669"/>
    <property type="project" value="InterPro"/>
</dbReference>
<dbReference type="SUPFAM" id="SSF53187">
    <property type="entry name" value="Zn-dependent exopeptidases"/>
    <property type="match status" value="1"/>
</dbReference>
<comment type="caution">
    <text evidence="6">The sequence shown here is derived from an EMBL/GenBank/DDBJ whole genome shotgun (WGS) entry which is preliminary data.</text>
</comment>
<dbReference type="PANTHER" id="PTHR11963:SF48">
    <property type="entry name" value="DIPEPTIDASE B, ISOFORM A"/>
    <property type="match status" value="1"/>
</dbReference>
<name>A0A482VCX0_ASBVE</name>
<keyword evidence="7" id="KW-1185">Reference proteome</keyword>
<dbReference type="STRING" id="1661398.A0A482VCX0"/>
<dbReference type="GO" id="GO:0070006">
    <property type="term" value="F:metalloaminopeptidase activity"/>
    <property type="evidence" value="ECO:0007669"/>
    <property type="project" value="InterPro"/>
</dbReference>
<dbReference type="GO" id="GO:0006508">
    <property type="term" value="P:proteolysis"/>
    <property type="evidence" value="ECO:0007669"/>
    <property type="project" value="UniProtKB-KW"/>
</dbReference>
<organism evidence="6 7">
    <name type="scientific">Asbolus verrucosus</name>
    <name type="common">Desert ironclad beetle</name>
    <dbReference type="NCBI Taxonomy" id="1661398"/>
    <lineage>
        <taxon>Eukaryota</taxon>
        <taxon>Metazoa</taxon>
        <taxon>Ecdysozoa</taxon>
        <taxon>Arthropoda</taxon>
        <taxon>Hexapoda</taxon>
        <taxon>Insecta</taxon>
        <taxon>Pterygota</taxon>
        <taxon>Neoptera</taxon>
        <taxon>Endopterygota</taxon>
        <taxon>Coleoptera</taxon>
        <taxon>Polyphaga</taxon>
        <taxon>Cucujiformia</taxon>
        <taxon>Tenebrionidae</taxon>
        <taxon>Pimeliinae</taxon>
        <taxon>Asbolus</taxon>
    </lineage>
</organism>
<evidence type="ECO:0000313" key="7">
    <source>
        <dbReference type="Proteomes" id="UP000292052"/>
    </source>
</evidence>
<dbReference type="InterPro" id="IPR000819">
    <property type="entry name" value="Peptidase_M17_C"/>
</dbReference>
<evidence type="ECO:0000313" key="6">
    <source>
        <dbReference type="EMBL" id="RZB40961.1"/>
    </source>
</evidence>
<dbReference type="PANTHER" id="PTHR11963">
    <property type="entry name" value="LEUCINE AMINOPEPTIDASE-RELATED"/>
    <property type="match status" value="1"/>
</dbReference>
<dbReference type="Pfam" id="PF00883">
    <property type="entry name" value="Peptidase_M17"/>
    <property type="match status" value="1"/>
</dbReference>
<dbReference type="PRINTS" id="PR00481">
    <property type="entry name" value="LAMNOPPTDASE"/>
</dbReference>
<accession>A0A482VCX0</accession>
<keyword evidence="2 6" id="KW-0031">Aminopeptidase</keyword>
<evidence type="ECO:0000256" key="3">
    <source>
        <dbReference type="ARBA" id="ARBA00022670"/>
    </source>
</evidence>
<dbReference type="GO" id="GO:0030145">
    <property type="term" value="F:manganese ion binding"/>
    <property type="evidence" value="ECO:0007669"/>
    <property type="project" value="InterPro"/>
</dbReference>
<evidence type="ECO:0000256" key="2">
    <source>
        <dbReference type="ARBA" id="ARBA00022438"/>
    </source>
</evidence>
<dbReference type="OrthoDB" id="10041421at2759"/>
<dbReference type="InterPro" id="IPR011356">
    <property type="entry name" value="Leucine_aapep/pepB"/>
</dbReference>
<evidence type="ECO:0000256" key="4">
    <source>
        <dbReference type="ARBA" id="ARBA00022801"/>
    </source>
</evidence>